<dbReference type="GO" id="GO:0005737">
    <property type="term" value="C:cytoplasm"/>
    <property type="evidence" value="ECO:0000318"/>
    <property type="project" value="GO_Central"/>
</dbReference>
<dbReference type="InParanoid" id="A7SWM4"/>
<organism evidence="7 8">
    <name type="scientific">Nematostella vectensis</name>
    <name type="common">Starlet sea anemone</name>
    <dbReference type="NCBI Taxonomy" id="45351"/>
    <lineage>
        <taxon>Eukaryota</taxon>
        <taxon>Metazoa</taxon>
        <taxon>Cnidaria</taxon>
        <taxon>Anthozoa</taxon>
        <taxon>Hexacorallia</taxon>
        <taxon>Actiniaria</taxon>
        <taxon>Edwardsiidae</taxon>
        <taxon>Nematostella</taxon>
    </lineage>
</organism>
<dbReference type="STRING" id="45351.A7SWM4"/>
<proteinExistence type="inferred from homology"/>
<comment type="similarity">
    <text evidence="2 6">Belongs to the peroxisomal membrane protein PXMP2/4 family.</text>
</comment>
<evidence type="ECO:0000313" key="7">
    <source>
        <dbReference type="EMBL" id="EDO31889.1"/>
    </source>
</evidence>
<protein>
    <recommendedName>
        <fullName evidence="9">Mpv17-like protein</fullName>
    </recommendedName>
</protein>
<dbReference type="PANTHER" id="PTHR11266">
    <property type="entry name" value="PEROXISOMAL MEMBRANE PROTEIN 2, PXMP2 MPV17"/>
    <property type="match status" value="1"/>
</dbReference>
<dbReference type="AlphaFoldDB" id="A7SWM4"/>
<evidence type="ECO:0000256" key="6">
    <source>
        <dbReference type="RuleBase" id="RU363053"/>
    </source>
</evidence>
<dbReference type="HOGENOM" id="CLU_880837_0_0_1"/>
<evidence type="ECO:0000256" key="1">
    <source>
        <dbReference type="ARBA" id="ARBA00004141"/>
    </source>
</evidence>
<dbReference type="GO" id="GO:0016020">
    <property type="term" value="C:membrane"/>
    <property type="evidence" value="ECO:0007669"/>
    <property type="project" value="UniProtKB-SubCell"/>
</dbReference>
<evidence type="ECO:0000256" key="4">
    <source>
        <dbReference type="ARBA" id="ARBA00022989"/>
    </source>
</evidence>
<keyword evidence="3 6" id="KW-0812">Transmembrane</keyword>
<reference evidence="7 8" key="1">
    <citation type="journal article" date="2007" name="Science">
        <title>Sea anemone genome reveals ancestral eumetazoan gene repertoire and genomic organization.</title>
        <authorList>
            <person name="Putnam N.H."/>
            <person name="Srivastava M."/>
            <person name="Hellsten U."/>
            <person name="Dirks B."/>
            <person name="Chapman J."/>
            <person name="Salamov A."/>
            <person name="Terry A."/>
            <person name="Shapiro H."/>
            <person name="Lindquist E."/>
            <person name="Kapitonov V.V."/>
            <person name="Jurka J."/>
            <person name="Genikhovich G."/>
            <person name="Grigoriev I.V."/>
            <person name="Lucas S.M."/>
            <person name="Steele R.E."/>
            <person name="Finnerty J.R."/>
            <person name="Technau U."/>
            <person name="Martindale M.Q."/>
            <person name="Rokhsar D.S."/>
        </authorList>
    </citation>
    <scope>NUCLEOTIDE SEQUENCE [LARGE SCALE GENOMIC DNA]</scope>
    <source>
        <strain evidence="8">CH2 X CH6</strain>
    </source>
</reference>
<gene>
    <name evidence="7" type="ORF">NEMVEDRAFT_v1g218627</name>
</gene>
<evidence type="ECO:0000256" key="5">
    <source>
        <dbReference type="ARBA" id="ARBA00023136"/>
    </source>
</evidence>
<dbReference type="InterPro" id="IPR007248">
    <property type="entry name" value="Mpv17_PMP22"/>
</dbReference>
<accession>A7SWM4</accession>
<name>A7SWM4_NEMVE</name>
<comment type="subcellular location">
    <subcellularLocation>
        <location evidence="1">Membrane</location>
        <topology evidence="1">Multi-pass membrane protein</topology>
    </subcellularLocation>
</comment>
<dbReference type="Proteomes" id="UP000001593">
    <property type="component" value="Unassembled WGS sequence"/>
</dbReference>
<evidence type="ECO:0000313" key="8">
    <source>
        <dbReference type="Proteomes" id="UP000001593"/>
    </source>
</evidence>
<feature type="transmembrane region" description="Helical" evidence="6">
    <location>
        <begin position="145"/>
        <end position="167"/>
    </location>
</feature>
<sequence>MARLLAVFRGSCLFQSTQRLPSIEKNVQQLLRFKTTSNETVSPHGYFIFRPFAWYNERLTKRPLLTKAFTAGDKSKDIERKFDKKSESFLELIQDPVGLTFSFSQFLTTWSFYLSVLYSVGDVIAQRVSLRDAPLDRPRMLRAAIYGTFIVAPLAHLHFNFLNWLVVEKLAVRTLLVPFVKVYFDQFVYWAPSIVAIYHLSWIFLHMMNEDADFPCFSREERENVVPMAMFLESESRRFANLSEKELESILSEKQKRQKRQQTGVSPRLKMKRNGLENTKHKPAIEDEDLKKLKTFSGYPIQSPKKCVVPRGPALL</sequence>
<evidence type="ECO:0008006" key="9">
    <source>
        <dbReference type="Google" id="ProtNLM"/>
    </source>
</evidence>
<evidence type="ECO:0000256" key="2">
    <source>
        <dbReference type="ARBA" id="ARBA00006824"/>
    </source>
</evidence>
<dbReference type="EMBL" id="DS469863">
    <property type="protein sequence ID" value="EDO31889.1"/>
    <property type="molecule type" value="Genomic_DNA"/>
</dbReference>
<dbReference type="PANTHER" id="PTHR11266:SF104">
    <property type="entry name" value="MPV17-LIKE PROTEIN"/>
    <property type="match status" value="1"/>
</dbReference>
<evidence type="ECO:0000256" key="3">
    <source>
        <dbReference type="ARBA" id="ARBA00022692"/>
    </source>
</evidence>
<keyword evidence="8" id="KW-1185">Reference proteome</keyword>
<feature type="transmembrane region" description="Helical" evidence="6">
    <location>
        <begin position="187"/>
        <end position="205"/>
    </location>
</feature>
<keyword evidence="5 6" id="KW-0472">Membrane</keyword>
<keyword evidence="4 6" id="KW-1133">Transmembrane helix</keyword>